<reference evidence="1 2" key="1">
    <citation type="submission" date="2015-03" db="EMBL/GenBank/DDBJ databases">
        <title>Genome sequencing of Methylobacterium aquaticum DSM16371 type strain.</title>
        <authorList>
            <person name="Chaudhry V."/>
            <person name="Patil P.B."/>
        </authorList>
    </citation>
    <scope>NUCLEOTIDE SEQUENCE [LARGE SCALE GENOMIC DNA]</scope>
    <source>
        <strain evidence="1 2">DSM 16371</strain>
    </source>
</reference>
<accession>A0A0J6T369</accession>
<comment type="caution">
    <text evidence="1">The sequence shown here is derived from an EMBL/GenBank/DDBJ whole genome shotgun (WGS) entry which is preliminary data.</text>
</comment>
<evidence type="ECO:0000313" key="1">
    <source>
        <dbReference type="EMBL" id="KMO40028.1"/>
    </source>
</evidence>
<dbReference type="Proteomes" id="UP000035929">
    <property type="component" value="Unassembled WGS sequence"/>
</dbReference>
<evidence type="ECO:0008006" key="3">
    <source>
        <dbReference type="Google" id="ProtNLM"/>
    </source>
</evidence>
<gene>
    <name evidence="1" type="ORF">VP06_03115</name>
</gene>
<dbReference type="AlphaFoldDB" id="A0A0J6T369"/>
<dbReference type="Gene3D" id="3.90.550.10">
    <property type="entry name" value="Spore Coat Polysaccharide Biosynthesis Protein SpsA, Chain A"/>
    <property type="match status" value="1"/>
</dbReference>
<dbReference type="SUPFAM" id="SSF53448">
    <property type="entry name" value="Nucleotide-diphospho-sugar transferases"/>
    <property type="match status" value="1"/>
</dbReference>
<sequence>MNEDDIIESVLRHHLVEMDQIIVLDDGSNDRTVEIVKGLIDERMPIELIERRCVIFDESNRNTFLFDYARSKYDAAWVIFFDADEFIDMRGVGVPLRSYLQAVGPDVDGIQVRLVNYIDAASDDADEIVVPRRMVWRHKTPHDVHKIMMRALPGVTIHAGNHNAHRESGKALNVVQEPDIVLAHYPRRSGWHDIYKWVIGRLKITAAGARETSAGRGSHYIAPFELLMNRPAELLGSGYFFNPEPDLAIMERNPIAYAGGDLSFTHKTDYKMKCISMVLKYSMELATEFGHLVDTNEAVRARVAQSLRIDK</sequence>
<proteinExistence type="predicted"/>
<protein>
    <recommendedName>
        <fullName evidence="3">Glycosyltransferase 2-like domain-containing protein</fullName>
    </recommendedName>
</protein>
<evidence type="ECO:0000313" key="2">
    <source>
        <dbReference type="Proteomes" id="UP000035929"/>
    </source>
</evidence>
<dbReference type="InterPro" id="IPR029044">
    <property type="entry name" value="Nucleotide-diphossugar_trans"/>
</dbReference>
<dbReference type="Pfam" id="PF13704">
    <property type="entry name" value="Glyco_tranf_2_4"/>
    <property type="match status" value="1"/>
</dbReference>
<name>A0A0J6T369_9HYPH</name>
<organism evidence="1 2">
    <name type="scientific">Methylobacterium aquaticum</name>
    <dbReference type="NCBI Taxonomy" id="270351"/>
    <lineage>
        <taxon>Bacteria</taxon>
        <taxon>Pseudomonadati</taxon>
        <taxon>Pseudomonadota</taxon>
        <taxon>Alphaproteobacteria</taxon>
        <taxon>Hyphomicrobiales</taxon>
        <taxon>Methylobacteriaceae</taxon>
        <taxon>Methylobacterium</taxon>
    </lineage>
</organism>
<dbReference type="PATRIC" id="fig|270351.6.peg.3886"/>
<dbReference type="EMBL" id="LABX01000026">
    <property type="protein sequence ID" value="KMO40028.1"/>
    <property type="molecule type" value="Genomic_DNA"/>
</dbReference>